<protein>
    <recommendedName>
        <fullName evidence="3">Thiopeptide-type bacteriocin biosynthesis domain-containing protein</fullName>
    </recommendedName>
</protein>
<evidence type="ECO:0000313" key="2">
    <source>
        <dbReference type="Proteomes" id="UP000764837"/>
    </source>
</evidence>
<keyword evidence="2" id="KW-1185">Reference proteome</keyword>
<dbReference type="Proteomes" id="UP000764837">
    <property type="component" value="Unassembled WGS sequence"/>
</dbReference>
<reference evidence="1 2" key="1">
    <citation type="submission" date="2021-01" db="EMBL/GenBank/DDBJ databases">
        <title>Sequencing the genomes of 1000 actinobacteria strains.</title>
        <authorList>
            <person name="Klenk H.-P."/>
        </authorList>
    </citation>
    <scope>NUCLEOTIDE SEQUENCE [LARGE SCALE GENOMIC DNA]</scope>
    <source>
        <strain evidence="1 2">DSM 100204</strain>
    </source>
</reference>
<organism evidence="1 2">
    <name type="scientific">Micromonospora luteifusca</name>
    <dbReference type="NCBI Taxonomy" id="709860"/>
    <lineage>
        <taxon>Bacteria</taxon>
        <taxon>Bacillati</taxon>
        <taxon>Actinomycetota</taxon>
        <taxon>Actinomycetes</taxon>
        <taxon>Micromonosporales</taxon>
        <taxon>Micromonosporaceae</taxon>
        <taxon>Micromonospora</taxon>
    </lineage>
</organism>
<comment type="caution">
    <text evidence="1">The sequence shown here is derived from an EMBL/GenBank/DDBJ whole genome shotgun (WGS) entry which is preliminary data.</text>
</comment>
<proteinExistence type="predicted"/>
<evidence type="ECO:0008006" key="3">
    <source>
        <dbReference type="Google" id="ProtNLM"/>
    </source>
</evidence>
<accession>A0ABS2LMM2</accession>
<gene>
    <name evidence="1" type="ORF">JOD64_000668</name>
</gene>
<dbReference type="RefSeq" id="WP_204940839.1">
    <property type="nucleotide sequence ID" value="NZ_JAFBBP010000001.1"/>
</dbReference>
<evidence type="ECO:0000313" key="1">
    <source>
        <dbReference type="EMBL" id="MBM7489446.1"/>
    </source>
</evidence>
<sequence>MLADAVPPHTVELDTTGVTGLRLYTRGPVSLPWLADHVVPVARTLAEGSGRIVYLRRGWLHGPHVDIIARRAFGPPPPWHSIAARLDAGPLDPATALTEEVYLAQAEEFGRLEGLPQPYGTLRTHGLVEFLWAAGMEEPAPAFNQLKDVVRSTLGRPLMRLVDELSAHPERATVRLAEAFVALADTHALGTAYGALSLRWHAEAFLAWAKPAGKVRTTFANRLAKEADQIRQVVADRLADAPSAAASGWRASLGYCAGALDNAAASGVLTPDLVDSVGPDGGPRRRLAGEPDSDFHRAVGESGVTESPSPFFASYSLLTNLFYQQLPLLTVSPLQRYYMCHAVAETIDDVLGEPWQDRLRSQRWNLTAFAH</sequence>
<dbReference type="EMBL" id="JAFBBP010000001">
    <property type="protein sequence ID" value="MBM7489446.1"/>
    <property type="molecule type" value="Genomic_DNA"/>
</dbReference>
<name>A0ABS2LMM2_9ACTN</name>